<dbReference type="Proteomes" id="UP000094570">
    <property type="component" value="Unassembled WGS sequence"/>
</dbReference>
<comment type="caution">
    <text evidence="1">The sequence shown here is derived from an EMBL/GenBank/DDBJ whole genome shotgun (WGS) entry which is preliminary data.</text>
</comment>
<dbReference type="RefSeq" id="WP_069293638.1">
    <property type="nucleotide sequence ID" value="NZ_CP140110.1"/>
</dbReference>
<accession>A0A1E3G194</accession>
<gene>
    <name evidence="1" type="ORF">A4H02_07910</name>
</gene>
<reference evidence="2" key="1">
    <citation type="submission" date="2016-04" db="EMBL/GenBank/DDBJ databases">
        <title>The genome sequence project of a novel Fervidobacterium isolate from a hot spring in Thailand.</title>
        <authorList>
            <person name="Gonzalez J.M."/>
            <person name="Cuecas A."/>
            <person name="Kanoksilapatham W."/>
        </authorList>
    </citation>
    <scope>NUCLEOTIDE SEQUENCE [LARGE SCALE GENOMIC DNA]</scope>
    <source>
        <strain evidence="2">FC2004</strain>
    </source>
</reference>
<protein>
    <submittedName>
        <fullName evidence="1">Uncharacterized protein</fullName>
    </submittedName>
</protein>
<dbReference type="AlphaFoldDB" id="A0A1E3G194"/>
<name>A0A1E3G194_9BACT</name>
<dbReference type="EMBL" id="LWAF01000013">
    <property type="protein sequence ID" value="ODN29992.1"/>
    <property type="molecule type" value="Genomic_DNA"/>
</dbReference>
<evidence type="ECO:0000313" key="1">
    <source>
        <dbReference type="EMBL" id="ODN29992.1"/>
    </source>
</evidence>
<organism evidence="1 2">
    <name type="scientific">Fervidobacterium thailandense</name>
    <dbReference type="NCBI Taxonomy" id="1008305"/>
    <lineage>
        <taxon>Bacteria</taxon>
        <taxon>Thermotogati</taxon>
        <taxon>Thermotogota</taxon>
        <taxon>Thermotogae</taxon>
        <taxon>Thermotogales</taxon>
        <taxon>Fervidobacteriaceae</taxon>
        <taxon>Fervidobacterium</taxon>
    </lineage>
</organism>
<proteinExistence type="predicted"/>
<evidence type="ECO:0000313" key="2">
    <source>
        <dbReference type="Proteomes" id="UP000094570"/>
    </source>
</evidence>
<sequence length="206" mass="23739">MKSAQIDLGIRIKISFTQPDIFYDNDIEERIFQKLRERLGIFTATRLISKRRIEQSDGFYAPDAKIFINLLSSKQIPEVMAIFVSEGFPMKYTHLKVAGFSLERISYSKYCRILPSIGHIDTENLSFDPHVLERFRINLLSAYERMFSEKINDSLLLLPRVTKQGLLFELFGTQRTIALFCVLGLIDESFSPIAYPMPLKQSSNGQ</sequence>
<dbReference type="STRING" id="1008305.A4H02_07910"/>
<keyword evidence="2" id="KW-1185">Reference proteome</keyword>